<accession>A0A915E108</accession>
<reference evidence="2" key="1">
    <citation type="submission" date="2022-11" db="UniProtKB">
        <authorList>
            <consortium name="WormBaseParasite"/>
        </authorList>
    </citation>
    <scope>IDENTIFICATION</scope>
</reference>
<keyword evidence="1" id="KW-1185">Reference proteome</keyword>
<evidence type="ECO:0000313" key="2">
    <source>
        <dbReference type="WBParaSite" id="jg25050"/>
    </source>
</evidence>
<sequence length="435" mass="50138">MHYNRSFTGVHSAYNLFSISPIDDHILFKRGSRSFYYFNPENAEKNCELNLVCNDILHAKDTVFQFTYLEDGQLVLVLQDSTNLSSSTLLFHLAKAYVCLDQNIVIVLEIVKENIKFGVKTGYTRIIHDESGPLLISYPTNFTDINQENRTIKLFHIYKFFISNISEVASITLARRFIKNELWCDPFISRDTLYFFNQFSEDIFSIKLPTPHDSQTNYRCQLLRTYSSVENQRRPSKSYLHRSTIVLEDYAFVFFSQAFDEANTVDQTSDAGRSTPAWRLWLNSMTWEPLNHGVHTHMPTGRVALQRSPGHMAYLHGSCNRTGCLEKCHLFELCLEMKPANQRKMTMNPISPKHVDSTLLKKWARKSKNILPPVNAQVLKQRTMSAQSLLDCTTNFNMEAQSDDDESVDCVRNLHFTTSLLALPTSNTSGRRYSK</sequence>
<protein>
    <submittedName>
        <fullName evidence="2">Uncharacterized protein</fullName>
    </submittedName>
</protein>
<name>A0A915E108_9BILA</name>
<evidence type="ECO:0000313" key="1">
    <source>
        <dbReference type="Proteomes" id="UP000887574"/>
    </source>
</evidence>
<dbReference type="AlphaFoldDB" id="A0A915E108"/>
<proteinExistence type="predicted"/>
<dbReference type="WBParaSite" id="jg25050">
    <property type="protein sequence ID" value="jg25050"/>
    <property type="gene ID" value="jg25050"/>
</dbReference>
<dbReference type="Proteomes" id="UP000887574">
    <property type="component" value="Unplaced"/>
</dbReference>
<organism evidence="1 2">
    <name type="scientific">Ditylenchus dipsaci</name>
    <dbReference type="NCBI Taxonomy" id="166011"/>
    <lineage>
        <taxon>Eukaryota</taxon>
        <taxon>Metazoa</taxon>
        <taxon>Ecdysozoa</taxon>
        <taxon>Nematoda</taxon>
        <taxon>Chromadorea</taxon>
        <taxon>Rhabditida</taxon>
        <taxon>Tylenchina</taxon>
        <taxon>Tylenchomorpha</taxon>
        <taxon>Sphaerularioidea</taxon>
        <taxon>Anguinidae</taxon>
        <taxon>Anguininae</taxon>
        <taxon>Ditylenchus</taxon>
    </lineage>
</organism>